<evidence type="ECO:0000313" key="4">
    <source>
        <dbReference type="EMBL" id="KAH7952570.1"/>
    </source>
</evidence>
<evidence type="ECO:0000313" key="5">
    <source>
        <dbReference type="Proteomes" id="UP000821837"/>
    </source>
</evidence>
<dbReference type="EMBL" id="JABSTV010001251">
    <property type="protein sequence ID" value="KAH7952570.1"/>
    <property type="molecule type" value="Genomic_DNA"/>
</dbReference>
<accession>A0A9D4SWZ3</accession>
<dbReference type="InterPro" id="IPR001878">
    <property type="entry name" value="Znf_CCHC"/>
</dbReference>
<protein>
    <recommendedName>
        <fullName evidence="3">CCHC-type domain-containing protein</fullName>
    </recommendedName>
</protein>
<dbReference type="Proteomes" id="UP000821837">
    <property type="component" value="Chromosome 5"/>
</dbReference>
<feature type="compositionally biased region" description="Basic and acidic residues" evidence="2">
    <location>
        <begin position="358"/>
        <end position="384"/>
    </location>
</feature>
<keyword evidence="5" id="KW-1185">Reference proteome</keyword>
<dbReference type="PROSITE" id="PS50158">
    <property type="entry name" value="ZF_CCHC"/>
    <property type="match status" value="1"/>
</dbReference>
<evidence type="ECO:0000256" key="2">
    <source>
        <dbReference type="SAM" id="MobiDB-lite"/>
    </source>
</evidence>
<keyword evidence="1" id="KW-0863">Zinc-finger</keyword>
<dbReference type="GO" id="GO:0003676">
    <property type="term" value="F:nucleic acid binding"/>
    <property type="evidence" value="ECO:0007669"/>
    <property type="project" value="InterPro"/>
</dbReference>
<gene>
    <name evidence="4" type="ORF">HPB52_024024</name>
</gene>
<comment type="caution">
    <text evidence="4">The sequence shown here is derived from an EMBL/GenBank/DDBJ whole genome shotgun (WGS) entry which is preliminary data.</text>
</comment>
<proteinExistence type="predicted"/>
<sequence length="533" mass="60609">MTYELSRTQHWSTPLLAPQTRPATRQNAARSATLLPTHRSTALFTTKMEVVQVEGEEISPTELRKEDGWLDVRAKFKERKTLVGGTGPVEQTVGTLASEETYIRRAARNVRRLNMTIKKPNLPADDGKIIVRPRDGFCTAARRAARIGDSLRNAAGLTQEETRGDRFCVNERQNLIVVSTPSEERARRYCEICKLRMGDKEYEASAYAAAPENTTKGIIRGIPDEDSPDDIERHLVNEHNPTLLHTKRMGKTANAIVVFEGSVVPHYIYYNGTEHRCMLYKKQYETCYACGRLGHRYDGCPNPQSKRCRGCGCDDPAEDHQCEPRCRLCGKDHLTGDRKCHVKYRTPYIVKKRLWERRQREEDTTKDQRHNKEGGNDFSPDPRLDSGPGAGLPPVPAPQRRELPETEIKTGYPKPSKGNSVCADTSPDLAFIKNIENVWWTNTQEDTDSDHAIVEIQVDAGPRKTRSKRLKLVEWDKFRQIRKDKINSLENIDDIERWTKTLKRVVATATHEVPPEANLQASSFLVTVLRQPD</sequence>
<reference evidence="4" key="2">
    <citation type="submission" date="2021-09" db="EMBL/GenBank/DDBJ databases">
        <authorList>
            <person name="Jia N."/>
            <person name="Wang J."/>
            <person name="Shi W."/>
            <person name="Du L."/>
            <person name="Sun Y."/>
            <person name="Zhan W."/>
            <person name="Jiang J."/>
            <person name="Wang Q."/>
            <person name="Zhang B."/>
            <person name="Ji P."/>
            <person name="Sakyi L.B."/>
            <person name="Cui X."/>
            <person name="Yuan T."/>
            <person name="Jiang B."/>
            <person name="Yang W."/>
            <person name="Lam T.T.-Y."/>
            <person name="Chang Q."/>
            <person name="Ding S."/>
            <person name="Wang X."/>
            <person name="Zhu J."/>
            <person name="Ruan X."/>
            <person name="Zhao L."/>
            <person name="Wei J."/>
            <person name="Que T."/>
            <person name="Du C."/>
            <person name="Cheng J."/>
            <person name="Dai P."/>
            <person name="Han X."/>
            <person name="Huang E."/>
            <person name="Gao Y."/>
            <person name="Liu J."/>
            <person name="Shao H."/>
            <person name="Ye R."/>
            <person name="Li L."/>
            <person name="Wei W."/>
            <person name="Wang X."/>
            <person name="Wang C."/>
            <person name="Huo Q."/>
            <person name="Li W."/>
            <person name="Guo W."/>
            <person name="Chen H."/>
            <person name="Chen S."/>
            <person name="Zhou L."/>
            <person name="Zhou L."/>
            <person name="Ni X."/>
            <person name="Tian J."/>
            <person name="Zhou Y."/>
            <person name="Sheng Y."/>
            <person name="Liu T."/>
            <person name="Pan Y."/>
            <person name="Xia L."/>
            <person name="Li J."/>
            <person name="Zhao F."/>
            <person name="Cao W."/>
        </authorList>
    </citation>
    <scope>NUCLEOTIDE SEQUENCE</scope>
    <source>
        <strain evidence="4">Rsan-2018</strain>
        <tissue evidence="4">Larvae</tissue>
    </source>
</reference>
<evidence type="ECO:0000259" key="3">
    <source>
        <dbReference type="PROSITE" id="PS50158"/>
    </source>
</evidence>
<organism evidence="4 5">
    <name type="scientific">Rhipicephalus sanguineus</name>
    <name type="common">Brown dog tick</name>
    <name type="synonym">Ixodes sanguineus</name>
    <dbReference type="NCBI Taxonomy" id="34632"/>
    <lineage>
        <taxon>Eukaryota</taxon>
        <taxon>Metazoa</taxon>
        <taxon>Ecdysozoa</taxon>
        <taxon>Arthropoda</taxon>
        <taxon>Chelicerata</taxon>
        <taxon>Arachnida</taxon>
        <taxon>Acari</taxon>
        <taxon>Parasitiformes</taxon>
        <taxon>Ixodida</taxon>
        <taxon>Ixodoidea</taxon>
        <taxon>Ixodidae</taxon>
        <taxon>Rhipicephalinae</taxon>
        <taxon>Rhipicephalus</taxon>
        <taxon>Rhipicephalus</taxon>
    </lineage>
</organism>
<keyword evidence="1" id="KW-0862">Zinc</keyword>
<feature type="domain" description="CCHC-type" evidence="3">
    <location>
        <begin position="287"/>
        <end position="302"/>
    </location>
</feature>
<feature type="compositionally biased region" description="Basic and acidic residues" evidence="2">
    <location>
        <begin position="399"/>
        <end position="408"/>
    </location>
</feature>
<feature type="region of interest" description="Disordered" evidence="2">
    <location>
        <begin position="358"/>
        <end position="421"/>
    </location>
</feature>
<dbReference type="VEuPathDB" id="VectorBase:RSAN_027752"/>
<name>A0A9D4SWZ3_RHISA</name>
<reference evidence="4" key="1">
    <citation type="journal article" date="2020" name="Cell">
        <title>Large-Scale Comparative Analyses of Tick Genomes Elucidate Their Genetic Diversity and Vector Capacities.</title>
        <authorList>
            <consortium name="Tick Genome and Microbiome Consortium (TIGMIC)"/>
            <person name="Jia N."/>
            <person name="Wang J."/>
            <person name="Shi W."/>
            <person name="Du L."/>
            <person name="Sun Y."/>
            <person name="Zhan W."/>
            <person name="Jiang J.F."/>
            <person name="Wang Q."/>
            <person name="Zhang B."/>
            <person name="Ji P."/>
            <person name="Bell-Sakyi L."/>
            <person name="Cui X.M."/>
            <person name="Yuan T.T."/>
            <person name="Jiang B.G."/>
            <person name="Yang W.F."/>
            <person name="Lam T.T."/>
            <person name="Chang Q.C."/>
            <person name="Ding S.J."/>
            <person name="Wang X.J."/>
            <person name="Zhu J.G."/>
            <person name="Ruan X.D."/>
            <person name="Zhao L."/>
            <person name="Wei J.T."/>
            <person name="Ye R.Z."/>
            <person name="Que T.C."/>
            <person name="Du C.H."/>
            <person name="Zhou Y.H."/>
            <person name="Cheng J.X."/>
            <person name="Dai P.F."/>
            <person name="Guo W.B."/>
            <person name="Han X.H."/>
            <person name="Huang E.J."/>
            <person name="Li L.F."/>
            <person name="Wei W."/>
            <person name="Gao Y.C."/>
            <person name="Liu J.Z."/>
            <person name="Shao H.Z."/>
            <person name="Wang X."/>
            <person name="Wang C.C."/>
            <person name="Yang T.C."/>
            <person name="Huo Q.B."/>
            <person name="Li W."/>
            <person name="Chen H.Y."/>
            <person name="Chen S.E."/>
            <person name="Zhou L.G."/>
            <person name="Ni X.B."/>
            <person name="Tian J.H."/>
            <person name="Sheng Y."/>
            <person name="Liu T."/>
            <person name="Pan Y.S."/>
            <person name="Xia L.Y."/>
            <person name="Li J."/>
            <person name="Zhao F."/>
            <person name="Cao W.C."/>
        </authorList>
    </citation>
    <scope>NUCLEOTIDE SEQUENCE</scope>
    <source>
        <strain evidence="4">Rsan-2018</strain>
    </source>
</reference>
<dbReference type="GO" id="GO:0008270">
    <property type="term" value="F:zinc ion binding"/>
    <property type="evidence" value="ECO:0007669"/>
    <property type="project" value="UniProtKB-KW"/>
</dbReference>
<evidence type="ECO:0000256" key="1">
    <source>
        <dbReference type="PROSITE-ProRule" id="PRU00047"/>
    </source>
</evidence>
<dbReference type="AlphaFoldDB" id="A0A9D4SWZ3"/>
<keyword evidence="1" id="KW-0479">Metal-binding</keyword>